<dbReference type="GO" id="GO:0016772">
    <property type="term" value="F:transferase activity, transferring phosphorus-containing groups"/>
    <property type="evidence" value="ECO:0007669"/>
    <property type="project" value="InterPro"/>
</dbReference>
<proteinExistence type="predicted"/>
<gene>
    <name evidence="2" type="ORF">E3T49_04820</name>
</gene>
<dbReference type="Proteomes" id="UP000297472">
    <property type="component" value="Unassembled WGS sequence"/>
</dbReference>
<dbReference type="Pfam" id="PF00391">
    <property type="entry name" value="PEP-utilizers"/>
    <property type="match status" value="1"/>
</dbReference>
<dbReference type="PANTHER" id="PTHR43615">
    <property type="entry name" value="PHOSPHOENOLPYRUVATE SYNTHASE-RELATED"/>
    <property type="match status" value="1"/>
</dbReference>
<dbReference type="PANTHER" id="PTHR43615:SF1">
    <property type="entry name" value="PPDK_N DOMAIN-CONTAINING PROTEIN"/>
    <property type="match status" value="1"/>
</dbReference>
<name>A0A4Y8JX01_9MICO</name>
<dbReference type="EMBL" id="SOHA01000009">
    <property type="protein sequence ID" value="TFD32284.1"/>
    <property type="molecule type" value="Genomic_DNA"/>
</dbReference>
<dbReference type="AlphaFoldDB" id="A0A4Y8JX01"/>
<evidence type="ECO:0000259" key="1">
    <source>
        <dbReference type="Pfam" id="PF00391"/>
    </source>
</evidence>
<keyword evidence="3" id="KW-1185">Reference proteome</keyword>
<dbReference type="SUPFAM" id="SSF52009">
    <property type="entry name" value="Phosphohistidine domain"/>
    <property type="match status" value="1"/>
</dbReference>
<evidence type="ECO:0000313" key="2">
    <source>
        <dbReference type="EMBL" id="TFD32284.1"/>
    </source>
</evidence>
<comment type="caution">
    <text evidence="2">The sequence shown here is derived from an EMBL/GenBank/DDBJ whole genome shotgun (WGS) entry which is preliminary data.</text>
</comment>
<dbReference type="OrthoDB" id="9765468at2"/>
<reference evidence="2 3" key="1">
    <citation type="submission" date="2019-03" db="EMBL/GenBank/DDBJ databases">
        <title>Genomics of glacier-inhabiting Cryobacterium strains.</title>
        <authorList>
            <person name="Liu Q."/>
            <person name="Xin Y.-H."/>
        </authorList>
    </citation>
    <scope>NUCLEOTIDE SEQUENCE [LARGE SCALE GENOMIC DNA]</scope>
    <source>
        <strain evidence="2 3">TMT1-51</strain>
    </source>
</reference>
<dbReference type="RefSeq" id="WP_134423826.1">
    <property type="nucleotide sequence ID" value="NZ_SOHA01000009.1"/>
</dbReference>
<dbReference type="NCBIfam" id="NF006150">
    <property type="entry name" value="PRK08296.1-2"/>
    <property type="match status" value="1"/>
</dbReference>
<dbReference type="InterPro" id="IPR051549">
    <property type="entry name" value="PEP_Utilizing_Enz"/>
</dbReference>
<dbReference type="InterPro" id="IPR036637">
    <property type="entry name" value="Phosphohistidine_dom_sf"/>
</dbReference>
<accession>A0A4Y8JX01</accession>
<dbReference type="Gene3D" id="3.50.30.10">
    <property type="entry name" value="Phosphohistidine domain"/>
    <property type="match status" value="1"/>
</dbReference>
<organism evidence="2 3">
    <name type="scientific">Cryobacterium cryoconiti</name>
    <dbReference type="NCBI Taxonomy" id="1259239"/>
    <lineage>
        <taxon>Bacteria</taxon>
        <taxon>Bacillati</taxon>
        <taxon>Actinomycetota</taxon>
        <taxon>Actinomycetes</taxon>
        <taxon>Micrococcales</taxon>
        <taxon>Microbacteriaceae</taxon>
        <taxon>Cryobacterium</taxon>
    </lineage>
</organism>
<evidence type="ECO:0000313" key="3">
    <source>
        <dbReference type="Proteomes" id="UP000297472"/>
    </source>
</evidence>
<feature type="domain" description="PEP-utilising enzyme mobile" evidence="1">
    <location>
        <begin position="527"/>
        <end position="597"/>
    </location>
</feature>
<dbReference type="InterPro" id="IPR008279">
    <property type="entry name" value="PEP-util_enz_mobile_dom"/>
</dbReference>
<protein>
    <recommendedName>
        <fullName evidence="1">PEP-utilising enzyme mobile domain-containing protein</fullName>
    </recommendedName>
</protein>
<sequence length="633" mass="70997">MTEKSFPSPYDQKPSDAAAGWKDLYAYNLVFQENRREVEEAKFWFCDSQHWPTVTKPFETIGFEFAVSCLGQYNSRHLLIPPANGIEFRIHNGYVFMSPVGVPESEIAARVPQFMQRAGHYFQNWETLLEQWQGKIRGTIDELNELSFEALPDAVPVEDVLSGKGTGPNNELLGNFDKLISLTYRAWQYHFEFLNLGYVAYLDFFTFCKEVFPGIPDQAVAKMVQGVDMELFRPDDELKKLAKLAVELGLADHFGDTENPDATLAAIAAHANGSAWLAAWAEAQDPWFNFTVGNGFYAHDKYWMDHLELPLGYIKDYIVRVQTGHNIDRPVEELVAERDRITEEYSELLSPEQLEAFQGKLGLARQVYPYVENHNFYIEHWTMGVFWRKARQLSKMLHEQGFWPEANDMFYLRRDEVRETLFDYVTGWGVGAPAIGPDYWPAEVARRRIIVDALSTERPQPALNTPPAVITEPFTLMLWGITSDQIKNWLGESDAPEGEFRGMAASSGVAEGPARVISSSDQLSEVQDGEILVAPVTAPSWGPIFGKIRATVTDIGGMMSHAAIVCREYGMPAVTGTGTASAQIQTGQWLRVDGNNGTVTIVEDHEHDLTLAPAAANQLDTALASAHLEDSHA</sequence>
<dbReference type="NCBIfam" id="NF006153">
    <property type="entry name" value="PRK08296.1-5"/>
    <property type="match status" value="1"/>
</dbReference>